<gene>
    <name evidence="5" type="ORF">Bcop_0531</name>
</gene>
<reference evidence="5 6" key="1">
    <citation type="journal article" date="2011" name="Stand. Genomic Sci.">
        <title>Non-contiguous finished genome sequence of Bacteroides coprosuis type strain (PC139).</title>
        <authorList>
            <person name="Land M."/>
            <person name="Held B."/>
            <person name="Gronow S."/>
            <person name="Abt B."/>
            <person name="Lucas S."/>
            <person name="Del Rio T.G."/>
            <person name="Nolan M."/>
            <person name="Tice H."/>
            <person name="Cheng J.F."/>
            <person name="Pitluck S."/>
            <person name="Liolios K."/>
            <person name="Pagani I."/>
            <person name="Ivanova N."/>
            <person name="Mavromatis K."/>
            <person name="Mikhailova N."/>
            <person name="Pati A."/>
            <person name="Tapia R."/>
            <person name="Han C."/>
            <person name="Goodwin L."/>
            <person name="Chen A."/>
            <person name="Palaniappan K."/>
            <person name="Hauser L."/>
            <person name="Brambilla E.M."/>
            <person name="Rohde M."/>
            <person name="Goker M."/>
            <person name="Detter J.C."/>
            <person name="Woyke T."/>
            <person name="Bristow J."/>
            <person name="Eisen J.A."/>
            <person name="Markowitz V."/>
            <person name="Hugenholtz P."/>
            <person name="Kyrpides N.C."/>
            <person name="Klenk H.P."/>
            <person name="Lapidus A."/>
        </authorList>
    </citation>
    <scope>NUCLEOTIDE SEQUENCE [LARGE SCALE GENOMIC DNA]</scope>
    <source>
        <strain evidence="5 6">DSM 18011</strain>
    </source>
</reference>
<dbReference type="InterPro" id="IPR012338">
    <property type="entry name" value="Beta-lactam/transpept-like"/>
</dbReference>
<keyword evidence="6" id="KW-1185">Reference proteome</keyword>
<feature type="chain" id="PRO_5003303971" evidence="2">
    <location>
        <begin position="20"/>
        <end position="598"/>
    </location>
</feature>
<dbReference type="SUPFAM" id="SSF52266">
    <property type="entry name" value="SGNH hydrolase"/>
    <property type="match status" value="1"/>
</dbReference>
<protein>
    <submittedName>
        <fullName evidence="5">Beta-lactamase</fullName>
    </submittedName>
</protein>
<dbReference type="SUPFAM" id="SSF56601">
    <property type="entry name" value="beta-lactamase/transpeptidase-like"/>
    <property type="match status" value="1"/>
</dbReference>
<name>F3ZRM4_9BACE</name>
<dbReference type="HOGENOM" id="CLU_020027_1_1_10"/>
<proteinExistence type="predicted"/>
<dbReference type="EMBL" id="CM001167">
    <property type="protein sequence ID" value="EGJ70749.1"/>
    <property type="molecule type" value="Genomic_DNA"/>
</dbReference>
<dbReference type="eggNOG" id="COG1680">
    <property type="taxonomic scope" value="Bacteria"/>
</dbReference>
<evidence type="ECO:0000313" key="5">
    <source>
        <dbReference type="EMBL" id="EGJ70749.1"/>
    </source>
</evidence>
<dbReference type="Pfam" id="PF00144">
    <property type="entry name" value="Beta-lactamase"/>
    <property type="match status" value="1"/>
</dbReference>
<dbReference type="Pfam" id="PF13472">
    <property type="entry name" value="Lipase_GDSL_2"/>
    <property type="match status" value="1"/>
</dbReference>
<keyword evidence="1" id="KW-0378">Hydrolase</keyword>
<dbReference type="eggNOG" id="COG2755">
    <property type="taxonomic scope" value="Bacteria"/>
</dbReference>
<dbReference type="InterPro" id="IPR013830">
    <property type="entry name" value="SGNH_hydro"/>
</dbReference>
<dbReference type="Gene3D" id="3.40.710.10">
    <property type="entry name" value="DD-peptidase/beta-lactamase superfamily"/>
    <property type="match status" value="1"/>
</dbReference>
<feature type="domain" description="Beta-lactamase-related" evidence="3">
    <location>
        <begin position="41"/>
        <end position="377"/>
    </location>
</feature>
<dbReference type="Gene3D" id="3.40.50.1110">
    <property type="entry name" value="SGNH hydrolase"/>
    <property type="match status" value="1"/>
</dbReference>
<feature type="signal peptide" evidence="2">
    <location>
        <begin position="1"/>
        <end position="19"/>
    </location>
</feature>
<evidence type="ECO:0000259" key="4">
    <source>
        <dbReference type="Pfam" id="PF13472"/>
    </source>
</evidence>
<dbReference type="PANTHER" id="PTHR43283:SF11">
    <property type="entry name" value="BETA-LACTAMASE-RELATED DOMAIN-CONTAINING PROTEIN"/>
    <property type="match status" value="1"/>
</dbReference>
<keyword evidence="2" id="KW-0732">Signal</keyword>
<evidence type="ECO:0000256" key="1">
    <source>
        <dbReference type="ARBA" id="ARBA00022801"/>
    </source>
</evidence>
<evidence type="ECO:0000313" key="6">
    <source>
        <dbReference type="Proteomes" id="UP000018439"/>
    </source>
</evidence>
<evidence type="ECO:0000259" key="3">
    <source>
        <dbReference type="Pfam" id="PF00144"/>
    </source>
</evidence>
<dbReference type="Proteomes" id="UP000018439">
    <property type="component" value="Chromosome"/>
</dbReference>
<organism evidence="5 6">
    <name type="scientific">Bacteroides coprosuis DSM 18011</name>
    <dbReference type="NCBI Taxonomy" id="679937"/>
    <lineage>
        <taxon>Bacteria</taxon>
        <taxon>Pseudomonadati</taxon>
        <taxon>Bacteroidota</taxon>
        <taxon>Bacteroidia</taxon>
        <taxon>Bacteroidales</taxon>
        <taxon>Bacteroidaceae</taxon>
        <taxon>Bacteroides</taxon>
    </lineage>
</organism>
<dbReference type="PANTHER" id="PTHR43283">
    <property type="entry name" value="BETA-LACTAMASE-RELATED"/>
    <property type="match status" value="1"/>
</dbReference>
<dbReference type="AlphaFoldDB" id="F3ZRM4"/>
<evidence type="ECO:0000256" key="2">
    <source>
        <dbReference type="SAM" id="SignalP"/>
    </source>
</evidence>
<dbReference type="GO" id="GO:0016788">
    <property type="term" value="F:hydrolase activity, acting on ester bonds"/>
    <property type="evidence" value="ECO:0007669"/>
    <property type="project" value="UniProtKB-ARBA"/>
</dbReference>
<dbReference type="OrthoDB" id="9805821at2"/>
<dbReference type="InterPro" id="IPR001466">
    <property type="entry name" value="Beta-lactam-related"/>
</dbReference>
<feature type="domain" description="SGNH hydrolase-type esterase" evidence="4">
    <location>
        <begin position="427"/>
        <end position="588"/>
    </location>
</feature>
<dbReference type="InterPro" id="IPR050789">
    <property type="entry name" value="Diverse_Enzym_Activities"/>
</dbReference>
<accession>F3ZRM4</accession>
<sequence>MKKHYHILLLFLIITQQLAAQKLPVVIPESVNLNTVQLSNIDRVVNDAMDKKEIPGAVIAIVRENKVGYLKAFGNKQVYPTPIPMDIHTVFDLASCTKPLATAISTFILIDRGYLTLTDPVEDFIPKFKSFKNDSITKSIQIIDLLTHTSGLPAYAPVSELMNQKGDLKEVLKEYISTCNRLYEPKTQMTYSCLNYITLQYIIETISQQSLQEFTQDNIYRPLKLSFTTFNPSDNLKALCAPTELLKDGTLLLGNVHDPLARIMNQGISGNAGLFSTAEEVALLTSIFINKGKANKIQILSPASVEKMSHLPFGLSSFGRTPGWDMNSPYSSNKGDLFSDETYGHTGYTGTSILINQKNNLALILLTNAVHPYDKGKTIRLRKQIANIVAASVGTAGNEGYLNHYAERNTQFENEKKITSRDIVFLGDSHIENGGNWNKKLHSKRIINRGIIGDNTQGVLNRLTPIVQGKPKQIFLSVGVNDISQGLNNYTLLENIEKIIQKILEVSPHTKVTLQTLMPFNEKKSWYRLLKGKSETIQEFNTFLKELASKYQLDIVDAYDYFIINGTNQLRPELTNDGLHLTEEGYKIWSELLNRYIL</sequence>
<dbReference type="InterPro" id="IPR036514">
    <property type="entry name" value="SGNH_hydro_sf"/>
</dbReference>
<dbReference type="STRING" id="679937.Bcop_0531"/>